<proteinExistence type="inferred from homology"/>
<evidence type="ECO:0000256" key="2">
    <source>
        <dbReference type="ARBA" id="ARBA00007862"/>
    </source>
</evidence>
<evidence type="ECO:0000313" key="8">
    <source>
        <dbReference type="EMBL" id="CAI2717295.1"/>
    </source>
</evidence>
<dbReference type="PANTHER" id="PTHR42911">
    <property type="entry name" value="MODULATOR OF FTSH PROTEASE HFLC"/>
    <property type="match status" value="1"/>
</dbReference>
<keyword evidence="3" id="KW-0812">Transmembrane</keyword>
<evidence type="ECO:0000256" key="5">
    <source>
        <dbReference type="ARBA" id="ARBA00023136"/>
    </source>
</evidence>
<dbReference type="EMBL" id="OX336137">
    <property type="protein sequence ID" value="CAI2717295.1"/>
    <property type="molecule type" value="Genomic_DNA"/>
</dbReference>
<dbReference type="SUPFAM" id="SSF117892">
    <property type="entry name" value="Band 7/SPFH domain"/>
    <property type="match status" value="1"/>
</dbReference>
<accession>A0ABM9HAZ7</accession>
<gene>
    <name evidence="8" type="ORF">NSPWAT_0436</name>
</gene>
<sequence>MKQVSVVALVVLLLVLYSSTFTVKMTENAVVLQLQEYKKTITEPGLYFKIPLIQSVTFFTKQLLVNDDEPYEVITKDKKTLLIDNYSMWRITDSLKFLQTVRTERGGAARLDDLIKSELRVELGTHDLVDAIVNTREQIMKKVAEEVDKKAADYGIQVIDVRIKRADLPPEIANSIFNRMRTERERIAKEYRSEGKEEATKIRAETDKEKTILMADAYEKEQTIRGQGENESIRIYAEAYSRDPDFYAFMRSMEAYRNSLKTDTTVVMDEKSDFLEFLNKIR</sequence>
<evidence type="ECO:0000256" key="6">
    <source>
        <dbReference type="PIRNR" id="PIRNR005651"/>
    </source>
</evidence>
<dbReference type="PIRSF" id="PIRSF005651">
    <property type="entry name" value="HflC"/>
    <property type="match status" value="1"/>
</dbReference>
<feature type="domain" description="Band 7" evidence="7">
    <location>
        <begin position="18"/>
        <end position="180"/>
    </location>
</feature>
<reference evidence="8 9" key="1">
    <citation type="submission" date="2022-09" db="EMBL/GenBank/DDBJ databases">
        <authorList>
            <person name="Kop L."/>
        </authorList>
    </citation>
    <scope>NUCLEOTIDE SEQUENCE [LARGE SCALE GENOMIC DNA]</scope>
    <source>
        <strain evidence="8 9">347</strain>
    </source>
</reference>
<comment type="similarity">
    <text evidence="2 6">Belongs to the band 7/mec-2 family. HflC subfamily.</text>
</comment>
<comment type="function">
    <text evidence="6">HflC and HflK could regulate a protease.</text>
</comment>
<dbReference type="InterPro" id="IPR036013">
    <property type="entry name" value="Band_7/SPFH_dom_sf"/>
</dbReference>
<dbReference type="PRINTS" id="PR00721">
    <property type="entry name" value="STOMATIN"/>
</dbReference>
<dbReference type="InterPro" id="IPR001107">
    <property type="entry name" value="Band_7"/>
</dbReference>
<evidence type="ECO:0000259" key="7">
    <source>
        <dbReference type="SMART" id="SM00244"/>
    </source>
</evidence>
<comment type="subcellular location">
    <subcellularLocation>
        <location evidence="1">Membrane</location>
        <topology evidence="1">Single-pass membrane protein</topology>
    </subcellularLocation>
</comment>
<dbReference type="RefSeq" id="WP_282010245.1">
    <property type="nucleotide sequence ID" value="NZ_OX336137.1"/>
</dbReference>
<dbReference type="CDD" id="cd03405">
    <property type="entry name" value="SPFH_HflC"/>
    <property type="match status" value="1"/>
</dbReference>
<evidence type="ECO:0000256" key="3">
    <source>
        <dbReference type="ARBA" id="ARBA00022692"/>
    </source>
</evidence>
<dbReference type="PANTHER" id="PTHR42911:SF1">
    <property type="entry name" value="MODULATOR OF FTSH PROTEASE HFLC"/>
    <property type="match status" value="1"/>
</dbReference>
<dbReference type="InterPro" id="IPR001972">
    <property type="entry name" value="Stomatin_HflK_fam"/>
</dbReference>
<dbReference type="NCBIfam" id="TIGR01932">
    <property type="entry name" value="hflC"/>
    <property type="match status" value="1"/>
</dbReference>
<dbReference type="Pfam" id="PF01145">
    <property type="entry name" value="Band_7"/>
    <property type="match status" value="1"/>
</dbReference>
<dbReference type="InterPro" id="IPR010200">
    <property type="entry name" value="HflC"/>
</dbReference>
<dbReference type="Proteomes" id="UP001157733">
    <property type="component" value="Chromosome"/>
</dbReference>
<name>A0ABM9HAZ7_9BACT</name>
<keyword evidence="4" id="KW-1133">Transmembrane helix</keyword>
<evidence type="ECO:0000256" key="4">
    <source>
        <dbReference type="ARBA" id="ARBA00022989"/>
    </source>
</evidence>
<keyword evidence="5" id="KW-0472">Membrane</keyword>
<evidence type="ECO:0000256" key="1">
    <source>
        <dbReference type="ARBA" id="ARBA00004167"/>
    </source>
</evidence>
<evidence type="ECO:0000313" key="9">
    <source>
        <dbReference type="Proteomes" id="UP001157733"/>
    </source>
</evidence>
<protein>
    <recommendedName>
        <fullName evidence="6">Protein HflC</fullName>
    </recommendedName>
</protein>
<organism evidence="8 9">
    <name type="scientific">Nitrospina watsonii</name>
    <dbReference type="NCBI Taxonomy" id="1323948"/>
    <lineage>
        <taxon>Bacteria</taxon>
        <taxon>Pseudomonadati</taxon>
        <taxon>Nitrospinota/Tectimicrobiota group</taxon>
        <taxon>Nitrospinota</taxon>
        <taxon>Nitrospinia</taxon>
        <taxon>Nitrospinales</taxon>
        <taxon>Nitrospinaceae</taxon>
        <taxon>Nitrospina</taxon>
    </lineage>
</organism>
<keyword evidence="9" id="KW-1185">Reference proteome</keyword>
<dbReference type="SMART" id="SM00244">
    <property type="entry name" value="PHB"/>
    <property type="match status" value="1"/>
</dbReference>
<dbReference type="Gene3D" id="3.30.479.30">
    <property type="entry name" value="Band 7 domain"/>
    <property type="match status" value="1"/>
</dbReference>